<keyword evidence="4" id="KW-1185">Reference proteome</keyword>
<dbReference type="PATRIC" id="fig|701521.8.peg.416"/>
<evidence type="ECO:0000313" key="3">
    <source>
        <dbReference type="EMBL" id="AEV94744.1"/>
    </source>
</evidence>
<dbReference type="PROSITE" id="PS51257">
    <property type="entry name" value="PROKAR_LIPOPROTEIN"/>
    <property type="match status" value="1"/>
</dbReference>
<keyword evidence="2" id="KW-0732">Signal</keyword>
<evidence type="ECO:0000256" key="2">
    <source>
        <dbReference type="SAM" id="SignalP"/>
    </source>
</evidence>
<dbReference type="EMBL" id="CP003137">
    <property type="protein sequence ID" value="AEV94744.1"/>
    <property type="molecule type" value="Genomic_DNA"/>
</dbReference>
<dbReference type="STRING" id="701521.PECL_441"/>
<dbReference type="RefSeq" id="WP_014214942.1">
    <property type="nucleotide sequence ID" value="NC_016605.1"/>
</dbReference>
<evidence type="ECO:0000313" key="4">
    <source>
        <dbReference type="Proteomes" id="UP000005444"/>
    </source>
</evidence>
<reference evidence="3 4" key="1">
    <citation type="journal article" date="2012" name="J. Bacteriol.">
        <title>Complete Genome Sequence of the Beer Spoilage Organism Pediococcus claussenii ATCC BAA-344T.</title>
        <authorList>
            <person name="Pittet V."/>
            <person name="Abegunde T."/>
            <person name="Marfleet T."/>
            <person name="Haakensen M."/>
            <person name="Morrow K."/>
            <person name="Jayaprakash T."/>
            <person name="Schroeder K."/>
            <person name="Trost B."/>
            <person name="Byrns S."/>
            <person name="Bergsveinson J."/>
            <person name="Kusalik A."/>
            <person name="Ziola B."/>
        </authorList>
    </citation>
    <scope>NUCLEOTIDE SEQUENCE [LARGE SCALE GENOMIC DNA]</scope>
    <source>
        <strain evidence="3 4">ATCC BAA-344</strain>
    </source>
</reference>
<feature type="chain" id="PRO_5039337601" evidence="2">
    <location>
        <begin position="20"/>
        <end position="317"/>
    </location>
</feature>
<evidence type="ECO:0000256" key="1">
    <source>
        <dbReference type="SAM" id="Coils"/>
    </source>
</evidence>
<organism evidence="3 4">
    <name type="scientific">Pediococcus claussenii (strain ATCC BAA-344 / DSM 14800 / JCM 18046 / KCTC 3811 / LMG 21948 / P06)</name>
    <dbReference type="NCBI Taxonomy" id="701521"/>
    <lineage>
        <taxon>Bacteria</taxon>
        <taxon>Bacillati</taxon>
        <taxon>Bacillota</taxon>
        <taxon>Bacilli</taxon>
        <taxon>Lactobacillales</taxon>
        <taxon>Lactobacillaceae</taxon>
        <taxon>Pediococcus</taxon>
    </lineage>
</organism>
<proteinExistence type="predicted"/>
<keyword evidence="3" id="KW-0449">Lipoprotein</keyword>
<dbReference type="AlphaFoldDB" id="G8PBJ5"/>
<protein>
    <submittedName>
        <fullName evidence="3">Lipoprotein</fullName>
    </submittedName>
</protein>
<dbReference type="Proteomes" id="UP000005444">
    <property type="component" value="Chromosome"/>
</dbReference>
<dbReference type="eggNOG" id="ENOG5033VWT">
    <property type="taxonomic scope" value="Bacteria"/>
</dbReference>
<dbReference type="HOGENOM" id="CLU_078761_0_0_9"/>
<gene>
    <name evidence="3" type="ordered locus">PECL_441</name>
</gene>
<dbReference type="KEGG" id="pce:PECL_441"/>
<name>G8PBJ5_PEDCP</name>
<sequence length="317" mass="34259">MNKKIGLLLSLGAVALALAGCSRDNLTVGASTKKADGMVAIIKGRVASKAKVSYSIDNAATQSTKNVGGAYTIEIPSTTKEQKVKVTAKNDGSTISKTVTVEKEKRLADFSKFKDSFNQAIVGMNMSKSDQQLAQKLQKEGAELKKQAPADPKKAQAELAAMPAAERVQAMQKMKAMQQQASDLKKQSAQLQSDMDKIKNDKKDQLIPDSPKTGVTEWVNQKEYQIRGNYQNGDMMGLTVIATTKAMKHPSQAKGFGTAFGIAAKEVGANPKDVMNQFKSYSKKAKSGQTTMKTITSNGVKFNIGLSTTRLYIYITK</sequence>
<accession>G8PBJ5</accession>
<feature type="coiled-coil region" evidence="1">
    <location>
        <begin position="167"/>
        <end position="201"/>
    </location>
</feature>
<feature type="signal peptide" evidence="2">
    <location>
        <begin position="1"/>
        <end position="19"/>
    </location>
</feature>
<keyword evidence="1" id="KW-0175">Coiled coil</keyword>